<dbReference type="PANTHER" id="PTHR43689:SF8">
    <property type="entry name" value="ALPHA_BETA-HYDROLASES SUPERFAMILY PROTEIN"/>
    <property type="match status" value="1"/>
</dbReference>
<protein>
    <submittedName>
        <fullName evidence="2">Pimeloyl-ACP methyl ester carboxylesterase</fullName>
    </submittedName>
</protein>
<organism evidence="2 3">
    <name type="scientific">Desulfoprunum benzoelyticum</name>
    <dbReference type="NCBI Taxonomy" id="1506996"/>
    <lineage>
        <taxon>Bacteria</taxon>
        <taxon>Pseudomonadati</taxon>
        <taxon>Thermodesulfobacteriota</taxon>
        <taxon>Desulfobulbia</taxon>
        <taxon>Desulfobulbales</taxon>
        <taxon>Desulfobulbaceae</taxon>
        <taxon>Desulfoprunum</taxon>
    </lineage>
</organism>
<dbReference type="Gene3D" id="3.40.50.1820">
    <property type="entry name" value="alpha/beta hydrolase"/>
    <property type="match status" value="1"/>
</dbReference>
<dbReference type="Proteomes" id="UP000539642">
    <property type="component" value="Unassembled WGS sequence"/>
</dbReference>
<dbReference type="EMBL" id="JACHEO010000005">
    <property type="protein sequence ID" value="MBB5347528.1"/>
    <property type="molecule type" value="Genomic_DNA"/>
</dbReference>
<dbReference type="SUPFAM" id="SSF53474">
    <property type="entry name" value="alpha/beta-Hydrolases"/>
    <property type="match status" value="1"/>
</dbReference>
<dbReference type="InterPro" id="IPR029058">
    <property type="entry name" value="AB_hydrolase_fold"/>
</dbReference>
<dbReference type="AlphaFoldDB" id="A0A840UXY9"/>
<reference evidence="2 3" key="1">
    <citation type="submission" date="2020-08" db="EMBL/GenBank/DDBJ databases">
        <title>Genomic Encyclopedia of Type Strains, Phase IV (KMG-IV): sequencing the most valuable type-strain genomes for metagenomic binning, comparative biology and taxonomic classification.</title>
        <authorList>
            <person name="Goeker M."/>
        </authorList>
    </citation>
    <scope>NUCLEOTIDE SEQUENCE [LARGE SCALE GENOMIC DNA]</scope>
    <source>
        <strain evidence="2 3">DSM 28570</strain>
    </source>
</reference>
<gene>
    <name evidence="2" type="ORF">HNQ81_001249</name>
</gene>
<dbReference type="InterPro" id="IPR000073">
    <property type="entry name" value="AB_hydrolase_1"/>
</dbReference>
<dbReference type="PANTHER" id="PTHR43689">
    <property type="entry name" value="HYDROLASE"/>
    <property type="match status" value="1"/>
</dbReference>
<feature type="domain" description="AB hydrolase-1" evidence="1">
    <location>
        <begin position="26"/>
        <end position="243"/>
    </location>
</feature>
<dbReference type="RefSeq" id="WP_183349382.1">
    <property type="nucleotide sequence ID" value="NZ_JACHEO010000005.1"/>
</dbReference>
<name>A0A840UXY9_9BACT</name>
<accession>A0A840UXY9</accession>
<dbReference type="Pfam" id="PF12697">
    <property type="entry name" value="Abhydrolase_6"/>
    <property type="match status" value="1"/>
</dbReference>
<evidence type="ECO:0000259" key="1">
    <source>
        <dbReference type="Pfam" id="PF12697"/>
    </source>
</evidence>
<comment type="caution">
    <text evidence="2">The sequence shown here is derived from an EMBL/GenBank/DDBJ whole genome shotgun (WGS) entry which is preliminary data.</text>
</comment>
<evidence type="ECO:0000313" key="3">
    <source>
        <dbReference type="Proteomes" id="UP000539642"/>
    </source>
</evidence>
<keyword evidence="3" id="KW-1185">Reference proteome</keyword>
<evidence type="ECO:0000313" key="2">
    <source>
        <dbReference type="EMBL" id="MBB5347528.1"/>
    </source>
</evidence>
<sequence>MPLLELEPNYSLHYELIPGPTHRPCLVFLHEGLGSVSQWRDFPQRLCAAIGCSGLVYDRLGHGKSAPLRSPRTIHFMHEYALCELPRLLAALLPDRPYLLVGHSDGGSIALIHGAARSPGLRGIITEAAHVYVDDLTIAGITAADQAYAAGRLKGLVRHHGANTETMFTAWCRTWLDPAFRFWSIEYLLPAIQAPLLVLQGEDDQYGIPAQVETIAARTGGPATPLLLPGCGHSPHLELPELTLDHMATFITGLAG</sequence>
<proteinExistence type="predicted"/>